<dbReference type="Pfam" id="PF25171">
    <property type="entry name" value="Beta-prop_WDR36-Utp21_1st"/>
    <property type="match status" value="1"/>
</dbReference>
<organism evidence="7 8">
    <name type="scientific">Aspergillus vadensis (strain CBS 113365 / IMI 142717 / IBT 24658)</name>
    <dbReference type="NCBI Taxonomy" id="1448311"/>
    <lineage>
        <taxon>Eukaryota</taxon>
        <taxon>Fungi</taxon>
        <taxon>Dikarya</taxon>
        <taxon>Ascomycota</taxon>
        <taxon>Pezizomycotina</taxon>
        <taxon>Eurotiomycetes</taxon>
        <taxon>Eurotiomycetidae</taxon>
        <taxon>Eurotiales</taxon>
        <taxon>Aspergillaceae</taxon>
        <taxon>Aspergillus</taxon>
        <taxon>Aspergillus subgen. Circumdati</taxon>
    </lineage>
</organism>
<evidence type="ECO:0000256" key="1">
    <source>
        <dbReference type="ARBA" id="ARBA00022574"/>
    </source>
</evidence>
<dbReference type="InterPro" id="IPR007319">
    <property type="entry name" value="WDR36/Utp21_C"/>
</dbReference>
<evidence type="ECO:0000259" key="6">
    <source>
        <dbReference type="Pfam" id="PF25171"/>
    </source>
</evidence>
<dbReference type="EMBL" id="KZ821633">
    <property type="protein sequence ID" value="PYH66507.1"/>
    <property type="molecule type" value="Genomic_DNA"/>
</dbReference>
<dbReference type="Gene3D" id="2.130.10.10">
    <property type="entry name" value="YVTN repeat-like/Quinoprotein amine dehydrogenase"/>
    <property type="match status" value="2"/>
</dbReference>
<evidence type="ECO:0000256" key="3">
    <source>
        <dbReference type="PROSITE-ProRule" id="PRU00221"/>
    </source>
</evidence>
<reference evidence="7" key="1">
    <citation type="submission" date="2016-12" db="EMBL/GenBank/DDBJ databases">
        <title>The genomes of Aspergillus section Nigri reveals drivers in fungal speciation.</title>
        <authorList>
            <consortium name="DOE Joint Genome Institute"/>
            <person name="Vesth T.C."/>
            <person name="Nybo J."/>
            <person name="Theobald S."/>
            <person name="Brandl J."/>
            <person name="Frisvad J.C."/>
            <person name="Nielsen K.F."/>
            <person name="Lyhne E.K."/>
            <person name="Kogle M.E."/>
            <person name="Kuo A."/>
            <person name="Riley R."/>
            <person name="Clum A."/>
            <person name="Nolan M."/>
            <person name="Lipzen A."/>
            <person name="Salamov A."/>
            <person name="Henrissat B."/>
            <person name="Wiebenga A."/>
            <person name="De Vries R.P."/>
            <person name="Grigoriev I.V."/>
            <person name="Mortensen U.H."/>
            <person name="Andersen M.R."/>
            <person name="Baker S.E."/>
        </authorList>
    </citation>
    <scope>NUCLEOTIDE SEQUENCE [LARGE SCALE GENOMIC DNA]</scope>
    <source>
        <strain evidence="7">CBS 113365</strain>
    </source>
</reference>
<dbReference type="Pfam" id="PF04192">
    <property type="entry name" value="Utp21"/>
    <property type="match status" value="1"/>
</dbReference>
<dbReference type="InterPro" id="IPR059157">
    <property type="entry name" value="WDR36-Utp21_N"/>
</dbReference>
<feature type="region of interest" description="Disordered" evidence="4">
    <location>
        <begin position="851"/>
        <end position="889"/>
    </location>
</feature>
<dbReference type="GO" id="GO:0006364">
    <property type="term" value="P:rRNA processing"/>
    <property type="evidence" value="ECO:0007669"/>
    <property type="project" value="InterPro"/>
</dbReference>
<dbReference type="InterPro" id="IPR011047">
    <property type="entry name" value="Quinoprotein_ADH-like_sf"/>
</dbReference>
<evidence type="ECO:0000256" key="4">
    <source>
        <dbReference type="SAM" id="MobiDB-lite"/>
    </source>
</evidence>
<feature type="region of interest" description="Disordered" evidence="4">
    <location>
        <begin position="576"/>
        <end position="596"/>
    </location>
</feature>
<dbReference type="PROSITE" id="PS50294">
    <property type="entry name" value="WD_REPEATS_REGION"/>
    <property type="match status" value="1"/>
</dbReference>
<feature type="region of interest" description="Disordered" evidence="4">
    <location>
        <begin position="483"/>
        <end position="504"/>
    </location>
</feature>
<dbReference type="SMART" id="SM00320">
    <property type="entry name" value="WD40"/>
    <property type="match status" value="10"/>
</dbReference>
<dbReference type="AlphaFoldDB" id="A0A319B1G8"/>
<dbReference type="Proteomes" id="UP000248405">
    <property type="component" value="Unassembled WGS sequence"/>
</dbReference>
<evidence type="ECO:0000313" key="7">
    <source>
        <dbReference type="EMBL" id="PYH66507.1"/>
    </source>
</evidence>
<dbReference type="InterPro" id="IPR019775">
    <property type="entry name" value="WD40_repeat_CS"/>
</dbReference>
<keyword evidence="1 3" id="KW-0853">WD repeat</keyword>
<evidence type="ECO:0000256" key="2">
    <source>
        <dbReference type="ARBA" id="ARBA00022737"/>
    </source>
</evidence>
<keyword evidence="8" id="KW-1185">Reference proteome</keyword>
<feature type="domain" description="WDR36/Utp21 N-terminal" evidence="6">
    <location>
        <begin position="64"/>
        <end position="368"/>
    </location>
</feature>
<dbReference type="PROSITE" id="PS00678">
    <property type="entry name" value="WD_REPEATS_1"/>
    <property type="match status" value="1"/>
</dbReference>
<proteinExistence type="predicted"/>
<protein>
    <submittedName>
        <fullName evidence="7">SnoRNA binding protein</fullName>
    </submittedName>
</protein>
<dbReference type="GO" id="GO:0034388">
    <property type="term" value="C:Pwp2p-containing subcomplex of 90S preribosome"/>
    <property type="evidence" value="ECO:0007669"/>
    <property type="project" value="TreeGrafter"/>
</dbReference>
<dbReference type="OrthoDB" id="10250769at2759"/>
<dbReference type="PANTHER" id="PTHR22840:SF12">
    <property type="entry name" value="WD REPEAT-CONTAINING PROTEIN 36"/>
    <property type="match status" value="1"/>
</dbReference>
<dbReference type="RefSeq" id="XP_025560301.1">
    <property type="nucleotide sequence ID" value="XM_025711578.1"/>
</dbReference>
<evidence type="ECO:0000313" key="8">
    <source>
        <dbReference type="Proteomes" id="UP000248405"/>
    </source>
</evidence>
<gene>
    <name evidence="7" type="ORF">BO88DRAFT_468855</name>
</gene>
<feature type="repeat" description="WD" evidence="3">
    <location>
        <begin position="693"/>
        <end position="734"/>
    </location>
</feature>
<accession>A0A319B1G8</accession>
<name>A0A319B1G8_ASPVC</name>
<dbReference type="SUPFAM" id="SSF50998">
    <property type="entry name" value="Quinoprotein alcohol dehydrogenase-like"/>
    <property type="match status" value="1"/>
</dbReference>
<sequence>MPSLKDDGFDLPLAKRQKRTVAEGIEKSSRTPGSKIFSPFRTLGLVSTEVPFTCVRLGKATFQITTSVGRCLQTYDLKRGLNLVFISRPQTPDIITATCAWQDRIFAAWGNLRSGSEGGIWVFKRGKKIASLEVPAGFSEPIERLLVFGTWIVGCSSRCIQVWKNASYQHYTTLRPQRVGNLSDEPVYTGQICNMPTYLNKVFVGRYDGKVDIWNVKTGRLVYSMPPVSAHAGAVTALQPTPALSLIAIAYKSGALSICNVETCQLAMTLRAGSPQMDCVTSLAFRQDGLGAGEHGRTAGMMATGSVESGDVTIWDLNNGGRAMGVLRRAHALAGESGSGISHLQFLDGQPVLVSSGKDNSLKTWIFDEIPFSHIPRPLHIRSGHSAAITALEFLPSGSDGSEFSGKWLLSASKDCSLWGFSVRKDSQNTEISQGAVEHKSKKRGASSTYTGVTHANLDTDFRAPEITCIACSLNRDGGMGTTTSGPIWANPKTTRAEDSSKTGWESIVTGHRGDKYARTWFWGKKKAGRWAFETSDGTEVKSVALSRCGTFAIIGSAGGTIDMFNMQSGLYRQSFPAKSPKGDLKQRPTPSPISERHDIKHTKAVTGLMIDGLNRTVISCGLDGKVKLTEVVISNQFWDLVSGHLVDQLDWYPMTSIIGLRSNHTNELVAFSCDDLSIRVVDVETKKVIREFWGCVGQINDLTFSTDGRWIIAASMDSTIRVWDLPTGHLIDVFRVSSTCTSLAMSSTGEFLATAHADGVGISLWSNKSLFVPISTRNVDEHAMTNMHIPTSSNDGYPGVIEAAFSDGSDEAEVDGPLPSIEQLNGDMVTLSVVPKSKWQTLLQLNLIKERNKPKDPPKAPQKAPFFLPTAGEQKLPDSGPNTSSEGMVAERSRIAKLHNSRDMSGIMSTRFTDLLYSGYVSGDFDLFVEHLKSMPPAKADLEIRSLDPQVRDGYSELSAFVSALSTRLRSRRDFELVNTWMAVFLRIHADIVAECSGTNADDDENALKSALTGWSQALQREAQRLAGLVGYCRGVVGFLRSTR</sequence>
<dbReference type="GeneID" id="37216170"/>
<dbReference type="InterPro" id="IPR015943">
    <property type="entry name" value="WD40/YVTN_repeat-like_dom_sf"/>
</dbReference>
<evidence type="ECO:0000259" key="5">
    <source>
        <dbReference type="Pfam" id="PF04192"/>
    </source>
</evidence>
<dbReference type="PROSITE" id="PS50082">
    <property type="entry name" value="WD_REPEATS_2"/>
    <property type="match status" value="1"/>
</dbReference>
<dbReference type="InterPro" id="IPR001680">
    <property type="entry name" value="WD40_rpt"/>
</dbReference>
<feature type="domain" description="WDR36/Utp21 C-terminal" evidence="5">
    <location>
        <begin position="823"/>
        <end position="1042"/>
    </location>
</feature>
<dbReference type="PANTHER" id="PTHR22840">
    <property type="entry name" value="WD REPEAT-CONTAINING PROTEIN 36"/>
    <property type="match status" value="1"/>
</dbReference>
<dbReference type="GO" id="GO:0032040">
    <property type="term" value="C:small-subunit processome"/>
    <property type="evidence" value="ECO:0007669"/>
    <property type="project" value="InterPro"/>
</dbReference>
<keyword evidence="2" id="KW-0677">Repeat</keyword>
<dbReference type="Pfam" id="PF25168">
    <property type="entry name" value="Beta-prop_WDR36-Utp21_2nd"/>
    <property type="match status" value="1"/>
</dbReference>